<feature type="compositionally biased region" description="Gly residues" evidence="1">
    <location>
        <begin position="322"/>
        <end position="334"/>
    </location>
</feature>
<dbReference type="OrthoDB" id="5241234at2"/>
<dbReference type="Proteomes" id="UP000295705">
    <property type="component" value="Unassembled WGS sequence"/>
</dbReference>
<dbReference type="Pfam" id="PF02720">
    <property type="entry name" value="DUF222"/>
    <property type="match status" value="1"/>
</dbReference>
<feature type="compositionally biased region" description="Basic and acidic residues" evidence="1">
    <location>
        <begin position="636"/>
        <end position="652"/>
    </location>
</feature>
<dbReference type="AlphaFoldDB" id="A0A4R6VN90"/>
<dbReference type="InterPro" id="IPR003870">
    <property type="entry name" value="DUF222"/>
</dbReference>
<dbReference type="EMBL" id="SNYO01000003">
    <property type="protein sequence ID" value="TDQ60835.1"/>
    <property type="molecule type" value="Genomic_DNA"/>
</dbReference>
<evidence type="ECO:0000259" key="2">
    <source>
        <dbReference type="Pfam" id="PF02720"/>
    </source>
</evidence>
<feature type="compositionally biased region" description="Acidic residues" evidence="1">
    <location>
        <begin position="277"/>
        <end position="303"/>
    </location>
</feature>
<feature type="region of interest" description="Disordered" evidence="1">
    <location>
        <begin position="502"/>
        <end position="533"/>
    </location>
</feature>
<keyword evidence="4" id="KW-1185">Reference proteome</keyword>
<protein>
    <submittedName>
        <fullName evidence="3">Uncharacterized protein DUF222</fullName>
    </submittedName>
</protein>
<feature type="compositionally biased region" description="Pro residues" evidence="1">
    <location>
        <begin position="664"/>
        <end position="681"/>
    </location>
</feature>
<reference evidence="3 4" key="1">
    <citation type="submission" date="2019-03" db="EMBL/GenBank/DDBJ databases">
        <title>Genomic Encyclopedia of Type Strains, Phase IV (KMG-IV): sequencing the most valuable type-strain genomes for metagenomic binning, comparative biology and taxonomic classification.</title>
        <authorList>
            <person name="Goeker M."/>
        </authorList>
    </citation>
    <scope>NUCLEOTIDE SEQUENCE [LARGE SCALE GENOMIC DNA]</scope>
    <source>
        <strain evidence="3 4">DSM 45775</strain>
    </source>
</reference>
<accession>A0A4R6VN90</accession>
<feature type="compositionally biased region" description="Basic and acidic residues" evidence="1">
    <location>
        <begin position="502"/>
        <end position="513"/>
    </location>
</feature>
<feature type="compositionally biased region" description="Pro residues" evidence="1">
    <location>
        <begin position="619"/>
        <end position="630"/>
    </location>
</feature>
<proteinExistence type="predicted"/>
<feature type="compositionally biased region" description="Basic and acidic residues" evidence="1">
    <location>
        <begin position="374"/>
        <end position="385"/>
    </location>
</feature>
<evidence type="ECO:0000313" key="4">
    <source>
        <dbReference type="Proteomes" id="UP000295705"/>
    </source>
</evidence>
<dbReference type="RefSeq" id="WP_133826660.1">
    <property type="nucleotide sequence ID" value="NZ_BAABHR010000034.1"/>
</dbReference>
<sequence>MSIDLDPRIGLAAAVAGRAPDTALAARLDQVDPTSLTGEDLAAYVRARWALHNRAEALLLAGLRELGTAQDGHTGRLASSDEFSGDEVAGVLGCSRTAASRRLDLADDLFSRLPALGAALWSGRLDEPKVRAISEGVRDLSTDHAREAVEVVLSEAAGLPVMALRERVGEVALDLDPEWAERRRRRAEGRGRVELVANASGTATLTFADAPAPEGIASMARAEALAARLRTAGVLTPINQLRLQVGMRLLNGSTAGMTDDEVVARLTAEYHATATPTDDDPDSGPDDTGPDGGPDDSGPDDSGPDGGPHDSGPDDTGPDDTGPGGGPGADGPDGAGLPAGDPEMPAPRSPGAQGALDLPDLPDPAGRPDPVGEPEPRDGRLRHGTTEVRLRLTTALGLDQHPGTVPGYGAVTAAVARDLIAARHHGEWRIVLVDADGHLQHVLLARARPAGPLARGRAPGATRTGAIVELQVPTTLLAALNPDDHPRWALLLRELQARVADRAHTGDLGRPPDADSGPDQWRRRRPGAEADRWTRARDRHCVVPWCRRAAHRAEIDHTRDHAHGGPTVTWNLGAWCTHDHRAKHHAGWTVRQPLPGWFVIRTRAGITHTTRAPTILRPLPGPRPARAPRPLPDDGWPDHRPDDEDDWRRRFAAELGGTRATRNDPPPRPPAALDPDGPPPF</sequence>
<feature type="region of interest" description="Disordered" evidence="1">
    <location>
        <begin position="609"/>
        <end position="681"/>
    </location>
</feature>
<feature type="region of interest" description="Disordered" evidence="1">
    <location>
        <begin position="273"/>
        <end position="385"/>
    </location>
</feature>
<dbReference type="InterPro" id="IPR003615">
    <property type="entry name" value="HNH_nuc"/>
</dbReference>
<organism evidence="3 4">
    <name type="scientific">Actinomycetospora succinea</name>
    <dbReference type="NCBI Taxonomy" id="663603"/>
    <lineage>
        <taxon>Bacteria</taxon>
        <taxon>Bacillati</taxon>
        <taxon>Actinomycetota</taxon>
        <taxon>Actinomycetes</taxon>
        <taxon>Pseudonocardiales</taxon>
        <taxon>Pseudonocardiaceae</taxon>
        <taxon>Actinomycetospora</taxon>
    </lineage>
</organism>
<name>A0A4R6VN90_9PSEU</name>
<dbReference type="CDD" id="cd00085">
    <property type="entry name" value="HNHc"/>
    <property type="match status" value="1"/>
</dbReference>
<comment type="caution">
    <text evidence="3">The sequence shown here is derived from an EMBL/GenBank/DDBJ whole genome shotgun (WGS) entry which is preliminary data.</text>
</comment>
<gene>
    <name evidence="3" type="ORF">EV188_103337</name>
</gene>
<evidence type="ECO:0000313" key="3">
    <source>
        <dbReference type="EMBL" id="TDQ60835.1"/>
    </source>
</evidence>
<feature type="domain" description="DUF222" evidence="2">
    <location>
        <begin position="85"/>
        <end position="205"/>
    </location>
</feature>
<feature type="compositionally biased region" description="Pro residues" evidence="1">
    <location>
        <begin position="361"/>
        <end position="373"/>
    </location>
</feature>
<evidence type="ECO:0000256" key="1">
    <source>
        <dbReference type="SAM" id="MobiDB-lite"/>
    </source>
</evidence>